<keyword evidence="2" id="KW-0813">Transport</keyword>
<dbReference type="PANTHER" id="PTHR43776:SF7">
    <property type="entry name" value="D,D-DIPEPTIDE TRANSPORT ATP-BINDING PROTEIN DDPF-RELATED"/>
    <property type="match status" value="1"/>
</dbReference>
<keyword evidence="7" id="KW-1185">Reference proteome</keyword>
<dbReference type="InterPro" id="IPR003439">
    <property type="entry name" value="ABC_transporter-like_ATP-bd"/>
</dbReference>
<protein>
    <submittedName>
        <fullName evidence="6">Peptide/nickel transport system ATP-binding protein</fullName>
    </submittedName>
</protein>
<reference evidence="6 7" key="1">
    <citation type="submission" date="2021-01" db="EMBL/GenBank/DDBJ databases">
        <title>Sequencing the genomes of 1000 actinobacteria strains.</title>
        <authorList>
            <person name="Klenk H.-P."/>
        </authorList>
    </citation>
    <scope>NUCLEOTIDE SEQUENCE [LARGE SCALE GENOMIC DNA]</scope>
    <source>
        <strain evidence="6 7">DSM 13057</strain>
    </source>
</reference>
<dbReference type="Proteomes" id="UP000776164">
    <property type="component" value="Unassembled WGS sequence"/>
</dbReference>
<keyword evidence="4 6" id="KW-0067">ATP-binding</keyword>
<dbReference type="PANTHER" id="PTHR43776">
    <property type="entry name" value="TRANSPORT ATP-BINDING PROTEIN"/>
    <property type="match status" value="1"/>
</dbReference>
<dbReference type="InterPro" id="IPR003593">
    <property type="entry name" value="AAA+_ATPase"/>
</dbReference>
<keyword evidence="3" id="KW-0547">Nucleotide-binding</keyword>
<organism evidence="6 7">
    <name type="scientific">Subtercola frigoramans</name>
    <dbReference type="NCBI Taxonomy" id="120298"/>
    <lineage>
        <taxon>Bacteria</taxon>
        <taxon>Bacillati</taxon>
        <taxon>Actinomycetota</taxon>
        <taxon>Actinomycetes</taxon>
        <taxon>Micrococcales</taxon>
        <taxon>Microbacteriaceae</taxon>
        <taxon>Subtercola</taxon>
    </lineage>
</organism>
<dbReference type="SMART" id="SM00382">
    <property type="entry name" value="AAA"/>
    <property type="match status" value="1"/>
</dbReference>
<evidence type="ECO:0000256" key="2">
    <source>
        <dbReference type="ARBA" id="ARBA00022448"/>
    </source>
</evidence>
<dbReference type="CDD" id="cd03257">
    <property type="entry name" value="ABC_NikE_OppD_transporters"/>
    <property type="match status" value="1"/>
</dbReference>
<dbReference type="SUPFAM" id="SSF52540">
    <property type="entry name" value="P-loop containing nucleoside triphosphate hydrolases"/>
    <property type="match status" value="1"/>
</dbReference>
<dbReference type="Pfam" id="PF08352">
    <property type="entry name" value="oligo_HPY"/>
    <property type="match status" value="1"/>
</dbReference>
<comment type="similarity">
    <text evidence="1">Belongs to the ABC transporter superfamily.</text>
</comment>
<dbReference type="RefSeq" id="WP_205106466.1">
    <property type="nucleotide sequence ID" value="NZ_BAAAHT010000018.1"/>
</dbReference>
<accession>A0ABS2L116</accession>
<dbReference type="GO" id="GO:0005524">
    <property type="term" value="F:ATP binding"/>
    <property type="evidence" value="ECO:0007669"/>
    <property type="project" value="UniProtKB-KW"/>
</dbReference>
<dbReference type="InterPro" id="IPR017871">
    <property type="entry name" value="ABC_transporter-like_CS"/>
</dbReference>
<dbReference type="Pfam" id="PF00005">
    <property type="entry name" value="ABC_tran"/>
    <property type="match status" value="1"/>
</dbReference>
<evidence type="ECO:0000313" key="6">
    <source>
        <dbReference type="EMBL" id="MBM7470763.1"/>
    </source>
</evidence>
<feature type="domain" description="ABC transporter" evidence="5">
    <location>
        <begin position="7"/>
        <end position="253"/>
    </location>
</feature>
<evidence type="ECO:0000256" key="1">
    <source>
        <dbReference type="ARBA" id="ARBA00005417"/>
    </source>
</evidence>
<sequence length="288" mass="31202">MTGNSLLTVESLAVEYPSNRLRRPPTRVVHDVDFTIGVHETLALVGESGSGKTTIGKAILGLAPLAAGHIWLDGRDISTIGRKERRALAVDLQAVFQNPYGSLNPSMRVGQILAEPLFADGSVSKSDALATIRRLLERVGMPGDSVTRYPANFSGGQRQRIAIARAVARTPRLIVCDEPTSALDVTTQAAALDLLTELQETLGVSYLFITHDLAVVKEFADRAIVLREGTVVESGTSEQICLRPVHPYTQRLLAAAPVPDPRLQRKRRAARLQLAADSPIHLPDDQAR</sequence>
<evidence type="ECO:0000259" key="5">
    <source>
        <dbReference type="PROSITE" id="PS50893"/>
    </source>
</evidence>
<gene>
    <name evidence="6" type="ORF">JOE66_000397</name>
</gene>
<dbReference type="InterPro" id="IPR050319">
    <property type="entry name" value="ABC_transp_ATP-bind"/>
</dbReference>
<dbReference type="PROSITE" id="PS00211">
    <property type="entry name" value="ABC_TRANSPORTER_1"/>
    <property type="match status" value="1"/>
</dbReference>
<evidence type="ECO:0000256" key="3">
    <source>
        <dbReference type="ARBA" id="ARBA00022741"/>
    </source>
</evidence>
<dbReference type="PROSITE" id="PS50893">
    <property type="entry name" value="ABC_TRANSPORTER_2"/>
    <property type="match status" value="1"/>
</dbReference>
<proteinExistence type="inferred from homology"/>
<name>A0ABS2L116_9MICO</name>
<comment type="caution">
    <text evidence="6">The sequence shown here is derived from an EMBL/GenBank/DDBJ whole genome shotgun (WGS) entry which is preliminary data.</text>
</comment>
<dbReference type="InterPro" id="IPR013563">
    <property type="entry name" value="Oligopep_ABC_C"/>
</dbReference>
<dbReference type="Gene3D" id="3.40.50.300">
    <property type="entry name" value="P-loop containing nucleotide triphosphate hydrolases"/>
    <property type="match status" value="1"/>
</dbReference>
<dbReference type="InterPro" id="IPR027417">
    <property type="entry name" value="P-loop_NTPase"/>
</dbReference>
<dbReference type="EMBL" id="JAFBBU010000001">
    <property type="protein sequence ID" value="MBM7470763.1"/>
    <property type="molecule type" value="Genomic_DNA"/>
</dbReference>
<evidence type="ECO:0000256" key="4">
    <source>
        <dbReference type="ARBA" id="ARBA00022840"/>
    </source>
</evidence>
<evidence type="ECO:0000313" key="7">
    <source>
        <dbReference type="Proteomes" id="UP000776164"/>
    </source>
</evidence>